<dbReference type="EMBL" id="LWCA01000259">
    <property type="protein sequence ID" value="OAF69581.1"/>
    <property type="molecule type" value="Genomic_DNA"/>
</dbReference>
<gene>
    <name evidence="1" type="ORF">A3Q56_02680</name>
</gene>
<feature type="non-terminal residue" evidence="1">
    <location>
        <position position="1"/>
    </location>
</feature>
<dbReference type="Proteomes" id="UP000078046">
    <property type="component" value="Unassembled WGS sequence"/>
</dbReference>
<proteinExistence type="predicted"/>
<protein>
    <submittedName>
        <fullName evidence="1">Uncharacterized protein</fullName>
    </submittedName>
</protein>
<comment type="caution">
    <text evidence="1">The sequence shown here is derived from an EMBL/GenBank/DDBJ whole genome shotgun (WGS) entry which is preliminary data.</text>
</comment>
<name>A0A177B7M2_9BILA</name>
<sequence>NENIIPQYQVTDYMSDICENLSRLSDFNNVYLRSYHVYSMRSVVSILEKLKCIHSYKFTDYAVVSAENIIGQIINIIYYYLYISKNFDVFELTAYILIADKIIILFNLNTEYNYVYSETLFKNMFYICINYVITTKFKSFHAKITSILTNLSNTNRENTWLMRYQHYEKIIEAISCYLDFFKMTKNDWTSCSVDNYSRQFLDKLLYCMKNLFKLTHYLKNDDILLEKLQNCFRNLLYYVQVKDNVKLVEMMIFYYQFITESNYFYQTNFIRFLKNCADDICLKHIGNASTSHVFSILTNPIIIEALIKILIHSEADIRTIVNQFFESLLNLRITIDVGIYNAFFSHLMQCMIFFPVHIDSWIFNFFIEFSYSSENCIHANLHVALLYSWTFSKNQHIVFKSHVSLCKIFEPLNLTINYKNGKISANDRNNIYIIHYTQFSHNKAIDHRDLDKYINYIENFDGNDSSIFISSVQNIHDALYDESNYKYLIEKKIFKILLLSIKRVYQIKEFRIVFTKLFICLIQLLTNNYDDVYPYLDIELFSFFYYLQSILIEKTSSKLHSICCTFISFLIHRMKISYGNSTTQICYEINFDTANFFFPFEFSKPSFFGTYSINLEASPPNFFELEGQIQDQLSIYFNVSNHGIEKIKSFTNQNGILKFSQCTLNYFDKNCDFMNNLVLNVDVNYAFSKSIESVTLENLSNYKHGTFTSTIKYLTMMSTFKMISNEDANRILKSTLEFAQSLKRQDESLSKCRVPEFIYSFFRVRNLLWKINLKIGIMFGPKMFINQLNLLQLIHTNLFSFDFISYAIHVMDNVKYGNVIYDKLNVEFTWLMHHYFYMLGKWKHAGEVYDLNFTKFLENFVERFLCNISNELFYHDRCYHLIYKLLNEYFTYITENYPPQKYICHYTSVLHILEMLTVLKEYETCQNYVTLKKMSIRKVYEKKCWIDFIQFFKLSINYIDHLNLDVKCKIWKFLSECTPMDVIEGFFDEKIAKIFCIPLKCAYKLSTNPKTEFLLRINCMKYINSMFQNATYNNWETSYYSSISINTNKPNYYFNEINPLNYTDIFDSILSVLCLFIEVLGFSMVQDRKYELVWLSDLLSEFYIYLQHFINLYPKNVTLDQIFEKSKHNEQNIIKYILASFDVKFINILNKIQDSDAYLNHEAQSILHRFSKFYSNSLDLLMLLFKNKKNLMHEAINEMNNEFNTLLIVILSCKTLKPIFMDTSLNFLAKFFDFIGIKTNVYINDSLYSAIHDNLKYSLSHKTTKNVYFLPKILWILLKILNYDFSINKNMYFKRLHKNTDIYQFLSYARNFKNNFFDNYVFMEKNHELHGHVKNLKCSFYLDIGCLLVQYSFIDYDKKDSSSNENIDTDCSNEYGKYLHSLTLNCLSIILLFTCDTIFDGENFYKLKNLINYFATIITGIYNSCHYNKFDDKFELNKKKCIAYIRFSVNLVTICPSYQKYFFKSWNYKDLVKDAHLIGTTDCELQNEALFLILALTNPKPYEDKIVEYHLACDTVKFLWNYLTKPRINSLIAHVAIAKLCYYYNLTQFIKKLNVTEIIYNSFLENETCINWIFFFYFLTFNKNGQNLFVNLDLGQYFFKLLNHPQYIHIALCVIRNNCFNSTFKLFIMNDTERIKNLLYHLNKQCDSTMSSICLEIISILSFKSHKYKNLLKSVLNQDRLEYQNFEKINDRLL</sequence>
<reference evidence="1 2" key="1">
    <citation type="submission" date="2016-04" db="EMBL/GenBank/DDBJ databases">
        <title>The genome of Intoshia linei affirms orthonectids as highly simplified spiralians.</title>
        <authorList>
            <person name="Mikhailov K.V."/>
            <person name="Slusarev G.S."/>
            <person name="Nikitin M.A."/>
            <person name="Logacheva M.D."/>
            <person name="Penin A."/>
            <person name="Aleoshin V."/>
            <person name="Panchin Y.V."/>
        </authorList>
    </citation>
    <scope>NUCLEOTIDE SEQUENCE [LARGE SCALE GENOMIC DNA]</scope>
    <source>
        <strain evidence="1">Intl2013</strain>
        <tissue evidence="1">Whole animal</tissue>
    </source>
</reference>
<organism evidence="1 2">
    <name type="scientific">Intoshia linei</name>
    <dbReference type="NCBI Taxonomy" id="1819745"/>
    <lineage>
        <taxon>Eukaryota</taxon>
        <taxon>Metazoa</taxon>
        <taxon>Spiralia</taxon>
        <taxon>Lophotrochozoa</taxon>
        <taxon>Mesozoa</taxon>
        <taxon>Orthonectida</taxon>
        <taxon>Rhopaluridae</taxon>
        <taxon>Intoshia</taxon>
    </lineage>
</organism>
<evidence type="ECO:0000313" key="1">
    <source>
        <dbReference type="EMBL" id="OAF69581.1"/>
    </source>
</evidence>
<accession>A0A177B7M2</accession>
<evidence type="ECO:0000313" key="2">
    <source>
        <dbReference type="Proteomes" id="UP000078046"/>
    </source>
</evidence>
<keyword evidence="2" id="KW-1185">Reference proteome</keyword>